<dbReference type="GO" id="GO:0004582">
    <property type="term" value="F:dolichyl-phosphate beta-D-mannosyltransferase activity"/>
    <property type="evidence" value="ECO:0007669"/>
    <property type="project" value="InterPro"/>
</dbReference>
<dbReference type="Gene3D" id="3.90.550.10">
    <property type="entry name" value="Spore Coat Polysaccharide Biosynthesis Protein SpsA, Chain A"/>
    <property type="match status" value="1"/>
</dbReference>
<dbReference type="GO" id="GO:0006506">
    <property type="term" value="P:GPI anchor biosynthetic process"/>
    <property type="evidence" value="ECO:0007669"/>
    <property type="project" value="TreeGrafter"/>
</dbReference>
<proteinExistence type="inferred from homology"/>
<dbReference type="SUPFAM" id="SSF53448">
    <property type="entry name" value="Nucleotide-diphospho-sugar transferases"/>
    <property type="match status" value="1"/>
</dbReference>
<organism evidence="5 6">
    <name type="scientific">Aquicella siphonis</name>
    <dbReference type="NCBI Taxonomy" id="254247"/>
    <lineage>
        <taxon>Bacteria</taxon>
        <taxon>Pseudomonadati</taxon>
        <taxon>Pseudomonadota</taxon>
        <taxon>Gammaproteobacteria</taxon>
        <taxon>Legionellales</taxon>
        <taxon>Coxiellaceae</taxon>
        <taxon>Aquicella</taxon>
    </lineage>
</organism>
<keyword evidence="6" id="KW-1185">Reference proteome</keyword>
<dbReference type="AlphaFoldDB" id="A0A5E4PJ09"/>
<dbReference type="CDD" id="cd06442">
    <property type="entry name" value="DPM1_like"/>
    <property type="match status" value="1"/>
</dbReference>
<evidence type="ECO:0000256" key="1">
    <source>
        <dbReference type="ARBA" id="ARBA00006739"/>
    </source>
</evidence>
<dbReference type="GO" id="GO:0016020">
    <property type="term" value="C:membrane"/>
    <property type="evidence" value="ECO:0007669"/>
    <property type="project" value="GOC"/>
</dbReference>
<protein>
    <submittedName>
        <fullName evidence="5">Undecaprenyl-phosphate mannosyltransferase</fullName>
    </submittedName>
</protein>
<dbReference type="Proteomes" id="UP000324194">
    <property type="component" value="Chromosome 2"/>
</dbReference>
<dbReference type="Pfam" id="PF00535">
    <property type="entry name" value="Glycos_transf_2"/>
    <property type="match status" value="1"/>
</dbReference>
<keyword evidence="2 5" id="KW-0328">Glycosyltransferase</keyword>
<dbReference type="InterPro" id="IPR039528">
    <property type="entry name" value="DPM1-like"/>
</dbReference>
<comment type="similarity">
    <text evidence="1">Belongs to the glycosyltransferase 2 family.</text>
</comment>
<evidence type="ECO:0000256" key="2">
    <source>
        <dbReference type="ARBA" id="ARBA00022676"/>
    </source>
</evidence>
<sequence>MDNNRDTSFSIIIPTYCEARNIPDLAQRIANVDFGGRQFEVLLIDDNSQDGIANVVHHLAFAYPWLQLIVRTEKRDLSQSVICGFRNARHPLIVTMDADLSHPPESIPAMLEMLADTGTDMVIGSRYIPGGSSDHNWPFIRKITSRTAALIARMLLTAPVKDPLSGFLAFRKDLFLSGDPLEPIGWKVGLELMIKCRCKNIREIPIHFSQRSHGKSKLNMKISFDYLRHIIKLMRYQLFA</sequence>
<gene>
    <name evidence="5" type="ORF">AQUSIP_23270</name>
</gene>
<feature type="domain" description="Glycosyltransferase 2-like" evidence="4">
    <location>
        <begin position="10"/>
        <end position="175"/>
    </location>
</feature>
<dbReference type="InterPro" id="IPR001173">
    <property type="entry name" value="Glyco_trans_2-like"/>
</dbReference>
<dbReference type="GO" id="GO:0035269">
    <property type="term" value="P:protein O-linked glycosylation via mannose"/>
    <property type="evidence" value="ECO:0007669"/>
    <property type="project" value="TreeGrafter"/>
</dbReference>
<evidence type="ECO:0000256" key="3">
    <source>
        <dbReference type="ARBA" id="ARBA00022679"/>
    </source>
</evidence>
<dbReference type="KEGG" id="asip:AQUSIP_23270"/>
<dbReference type="RefSeq" id="WP_148340406.1">
    <property type="nucleotide sequence ID" value="NZ_LR699120.1"/>
</dbReference>
<dbReference type="PANTHER" id="PTHR43398">
    <property type="entry name" value="DOLICHOL-PHOSPHATE MANNOSYLTRANSFERASE SUBUNIT 1"/>
    <property type="match status" value="1"/>
</dbReference>
<accession>A0A5E4PJ09</accession>
<keyword evidence="3 5" id="KW-0808">Transferase</keyword>
<evidence type="ECO:0000313" key="6">
    <source>
        <dbReference type="Proteomes" id="UP000324194"/>
    </source>
</evidence>
<dbReference type="EMBL" id="LR699120">
    <property type="protein sequence ID" value="VVC77000.1"/>
    <property type="molecule type" value="Genomic_DNA"/>
</dbReference>
<dbReference type="OrthoDB" id="9811884at2"/>
<dbReference type="GO" id="GO:0006488">
    <property type="term" value="P:dolichol-linked oligosaccharide biosynthetic process"/>
    <property type="evidence" value="ECO:0007669"/>
    <property type="project" value="TreeGrafter"/>
</dbReference>
<dbReference type="PANTHER" id="PTHR43398:SF1">
    <property type="entry name" value="DOLICHOL-PHOSPHATE MANNOSYLTRANSFERASE SUBUNIT 1"/>
    <property type="match status" value="1"/>
</dbReference>
<evidence type="ECO:0000313" key="5">
    <source>
        <dbReference type="EMBL" id="VVC77000.1"/>
    </source>
</evidence>
<evidence type="ECO:0000259" key="4">
    <source>
        <dbReference type="Pfam" id="PF00535"/>
    </source>
</evidence>
<name>A0A5E4PJ09_9COXI</name>
<dbReference type="InterPro" id="IPR029044">
    <property type="entry name" value="Nucleotide-diphossugar_trans"/>
</dbReference>
<reference evidence="5 6" key="1">
    <citation type="submission" date="2019-08" db="EMBL/GenBank/DDBJ databases">
        <authorList>
            <person name="Guy L."/>
        </authorList>
    </citation>
    <scope>NUCLEOTIDE SEQUENCE [LARGE SCALE GENOMIC DNA]</scope>
    <source>
        <strain evidence="5 6">SGT-108</strain>
    </source>
</reference>